<evidence type="ECO:0008006" key="6">
    <source>
        <dbReference type="Google" id="ProtNLM"/>
    </source>
</evidence>
<dbReference type="FunFam" id="2.30.29.30:FF:000136">
    <property type="entry name" value="Ran-specific GTPase-activating protein-like"/>
    <property type="match status" value="1"/>
</dbReference>
<dbReference type="SMART" id="SM00160">
    <property type="entry name" value="RanBD"/>
    <property type="match status" value="1"/>
</dbReference>
<feature type="compositionally biased region" description="Basic and acidic residues" evidence="1">
    <location>
        <begin position="188"/>
        <end position="217"/>
    </location>
</feature>
<gene>
    <name evidence="4" type="ORF">NP493_217g06022</name>
</gene>
<dbReference type="Proteomes" id="UP001209878">
    <property type="component" value="Unassembled WGS sequence"/>
</dbReference>
<dbReference type="GO" id="GO:0006913">
    <property type="term" value="P:nucleocytoplasmic transport"/>
    <property type="evidence" value="ECO:0007669"/>
    <property type="project" value="InterPro"/>
</dbReference>
<evidence type="ECO:0000259" key="3">
    <source>
        <dbReference type="PROSITE" id="PS50229"/>
    </source>
</evidence>
<dbReference type="PANTHER" id="PTHR23138:SF94">
    <property type="entry name" value="RAN BINDING PROTEIN 1"/>
    <property type="match status" value="1"/>
</dbReference>
<feature type="region of interest" description="Disordered" evidence="1">
    <location>
        <begin position="147"/>
        <end position="234"/>
    </location>
</feature>
<evidence type="ECO:0000259" key="2">
    <source>
        <dbReference type="PROSITE" id="PS50196"/>
    </source>
</evidence>
<dbReference type="InterPro" id="IPR045256">
    <property type="entry name" value="RanBP1_RanBD"/>
</dbReference>
<dbReference type="InterPro" id="IPR000156">
    <property type="entry name" value="Ran_bind_dom"/>
</dbReference>
<comment type="caution">
    <text evidence="4">The sequence shown here is derived from an EMBL/GenBank/DDBJ whole genome shotgun (WGS) entry which is preliminary data.</text>
</comment>
<feature type="domain" description="RanBD1" evidence="2">
    <location>
        <begin position="14"/>
        <end position="148"/>
    </location>
</feature>
<evidence type="ECO:0000313" key="4">
    <source>
        <dbReference type="EMBL" id="KAK2185927.1"/>
    </source>
</evidence>
<reference evidence="4" key="1">
    <citation type="journal article" date="2023" name="Mol. Biol. Evol.">
        <title>Third-Generation Sequencing Reveals the Adaptive Role of the Epigenome in Three Deep-Sea Polychaetes.</title>
        <authorList>
            <person name="Perez M."/>
            <person name="Aroh O."/>
            <person name="Sun Y."/>
            <person name="Lan Y."/>
            <person name="Juniper S.K."/>
            <person name="Young C.R."/>
            <person name="Angers B."/>
            <person name="Qian P.Y."/>
        </authorList>
    </citation>
    <scope>NUCLEOTIDE SEQUENCE</scope>
    <source>
        <strain evidence="4">R07B-5</strain>
    </source>
</reference>
<dbReference type="GO" id="GO:0005737">
    <property type="term" value="C:cytoplasm"/>
    <property type="evidence" value="ECO:0007669"/>
    <property type="project" value="TreeGrafter"/>
</dbReference>
<protein>
    <recommendedName>
        <fullName evidence="6">RanBD1 domain-containing protein</fullName>
    </recommendedName>
</protein>
<feature type="compositionally biased region" description="Basic and acidic residues" evidence="1">
    <location>
        <begin position="161"/>
        <end position="179"/>
    </location>
</feature>
<dbReference type="InterPro" id="IPR011993">
    <property type="entry name" value="PH-like_dom_sf"/>
</dbReference>
<evidence type="ECO:0000256" key="1">
    <source>
        <dbReference type="SAM" id="MobiDB-lite"/>
    </source>
</evidence>
<dbReference type="PROSITE" id="PS50229">
    <property type="entry name" value="WH1"/>
    <property type="match status" value="1"/>
</dbReference>
<dbReference type="Pfam" id="PF00638">
    <property type="entry name" value="Ran_BP1"/>
    <property type="match status" value="1"/>
</dbReference>
<dbReference type="GO" id="GO:0005096">
    <property type="term" value="F:GTPase activator activity"/>
    <property type="evidence" value="ECO:0007669"/>
    <property type="project" value="TreeGrafter"/>
</dbReference>
<feature type="domain" description="WH1" evidence="3">
    <location>
        <begin position="28"/>
        <end position="150"/>
    </location>
</feature>
<sequence>MTDDKEDSYDPDIHFEPIVKLEAVETRTLEEDEEEILKLRAKLFRYDFTSDPHEWKERGTGDVKILKNADKDTYRILMRRDKTLKICANHYILPQMRLMPNCGSDRAWVWHTPADYSDEESKKETLAIRFASAENAQKFREKFEAAQQLGDIPGGDNAGEEADKSKEEEEEVNESKESEADSGTEMDNCTKDLKKLAVKDDTKADDTKADEPSEKTDSASAEPVAAKPTEAGES</sequence>
<dbReference type="PANTHER" id="PTHR23138">
    <property type="entry name" value="RAN BINDING PROTEIN"/>
    <property type="match status" value="1"/>
</dbReference>
<organism evidence="4 5">
    <name type="scientific">Ridgeia piscesae</name>
    <name type="common">Tubeworm</name>
    <dbReference type="NCBI Taxonomy" id="27915"/>
    <lineage>
        <taxon>Eukaryota</taxon>
        <taxon>Metazoa</taxon>
        <taxon>Spiralia</taxon>
        <taxon>Lophotrochozoa</taxon>
        <taxon>Annelida</taxon>
        <taxon>Polychaeta</taxon>
        <taxon>Sedentaria</taxon>
        <taxon>Canalipalpata</taxon>
        <taxon>Sabellida</taxon>
        <taxon>Siboglinidae</taxon>
        <taxon>Ridgeia</taxon>
    </lineage>
</organism>
<dbReference type="PROSITE" id="PS50196">
    <property type="entry name" value="RANBD1"/>
    <property type="match status" value="1"/>
</dbReference>
<dbReference type="EMBL" id="JAODUO010000218">
    <property type="protein sequence ID" value="KAK2185927.1"/>
    <property type="molecule type" value="Genomic_DNA"/>
</dbReference>
<dbReference type="InterPro" id="IPR045255">
    <property type="entry name" value="RanBP1-like"/>
</dbReference>
<dbReference type="SUPFAM" id="SSF50729">
    <property type="entry name" value="PH domain-like"/>
    <property type="match status" value="1"/>
</dbReference>
<dbReference type="AlphaFoldDB" id="A0AAD9UDZ3"/>
<accession>A0AAD9UDZ3</accession>
<name>A0AAD9UDZ3_RIDPI</name>
<proteinExistence type="predicted"/>
<dbReference type="GO" id="GO:0005643">
    <property type="term" value="C:nuclear pore"/>
    <property type="evidence" value="ECO:0007669"/>
    <property type="project" value="TreeGrafter"/>
</dbReference>
<dbReference type="CDD" id="cd13179">
    <property type="entry name" value="RanBD_RanBP1"/>
    <property type="match status" value="1"/>
</dbReference>
<evidence type="ECO:0000313" key="5">
    <source>
        <dbReference type="Proteomes" id="UP001209878"/>
    </source>
</evidence>
<keyword evidence="5" id="KW-1185">Reference proteome</keyword>
<dbReference type="InterPro" id="IPR000697">
    <property type="entry name" value="WH1/EVH1_dom"/>
</dbReference>
<dbReference type="Gene3D" id="2.30.29.30">
    <property type="entry name" value="Pleckstrin-homology domain (PH domain)/Phosphotyrosine-binding domain (PTB)"/>
    <property type="match status" value="1"/>
</dbReference>